<reference evidence="1" key="1">
    <citation type="submission" date="2022-07" db="EMBL/GenBank/DDBJ databases">
        <title>Faecal culturing of patients with breast cancer.</title>
        <authorList>
            <person name="Teng N.M.Y."/>
            <person name="Kiu R."/>
            <person name="Evans R."/>
            <person name="Baker D.J."/>
            <person name="Zenner C."/>
            <person name="Robinson S.D."/>
            <person name="Hall L.J."/>
        </authorList>
    </citation>
    <scope>NUCLEOTIDE SEQUENCE</scope>
    <source>
        <strain evidence="1">LH1062</strain>
    </source>
</reference>
<evidence type="ECO:0000313" key="2">
    <source>
        <dbReference type="Proteomes" id="UP001060112"/>
    </source>
</evidence>
<organism evidence="1 2">
    <name type="scientific">Allocoprobacillus halotolerans</name>
    <dbReference type="NCBI Taxonomy" id="2944914"/>
    <lineage>
        <taxon>Bacteria</taxon>
        <taxon>Bacillati</taxon>
        <taxon>Bacillota</taxon>
        <taxon>Erysipelotrichia</taxon>
        <taxon>Erysipelotrichales</taxon>
        <taxon>Erysipelotrichaceae</taxon>
        <taxon>Allocoprobacillus</taxon>
    </lineage>
</organism>
<evidence type="ECO:0000313" key="1">
    <source>
        <dbReference type="EMBL" id="UTY39094.1"/>
    </source>
</evidence>
<dbReference type="RefSeq" id="WP_290139952.1">
    <property type="nucleotide sequence ID" value="NZ_CP101620.1"/>
</dbReference>
<proteinExistence type="predicted"/>
<dbReference type="InterPro" id="IPR046656">
    <property type="entry name" value="DUF6674"/>
</dbReference>
<protein>
    <submittedName>
        <fullName evidence="1">Uncharacterized protein</fullName>
    </submittedName>
</protein>
<dbReference type="Proteomes" id="UP001060112">
    <property type="component" value="Chromosome"/>
</dbReference>
<gene>
    <name evidence="1" type="ORF">NMU03_16205</name>
</gene>
<dbReference type="EMBL" id="CP101620">
    <property type="protein sequence ID" value="UTY39094.1"/>
    <property type="molecule type" value="Genomic_DNA"/>
</dbReference>
<name>A0ABY5I162_9FIRM</name>
<sequence>MDKQLPINSNEVVKEYLKMLLDHGLYNEHMETKELVDYIAHMEKHYHEMSKELNEIKNLLYSLQNPQTKSRLKNAIEKTEVIIKDGTDKVMNIKNEMISSMKDSIQSFKQKGKEGVVKTINILHFKEALMSVRKSFLFHEAVTKSCSNC</sequence>
<accession>A0ABY5I162</accession>
<keyword evidence="2" id="KW-1185">Reference proteome</keyword>
<dbReference type="Pfam" id="PF20379">
    <property type="entry name" value="DUF6674"/>
    <property type="match status" value="1"/>
</dbReference>